<feature type="region of interest" description="Disordered" evidence="2">
    <location>
        <begin position="282"/>
        <end position="314"/>
    </location>
</feature>
<keyword evidence="1" id="KW-0175">Coiled coil</keyword>
<organism evidence="3 4">
    <name type="scientific">Sporormia fimetaria CBS 119925</name>
    <dbReference type="NCBI Taxonomy" id="1340428"/>
    <lineage>
        <taxon>Eukaryota</taxon>
        <taxon>Fungi</taxon>
        <taxon>Dikarya</taxon>
        <taxon>Ascomycota</taxon>
        <taxon>Pezizomycotina</taxon>
        <taxon>Dothideomycetes</taxon>
        <taxon>Pleosporomycetidae</taxon>
        <taxon>Pleosporales</taxon>
        <taxon>Sporormiaceae</taxon>
        <taxon>Sporormia</taxon>
    </lineage>
</organism>
<dbReference type="OrthoDB" id="3647228at2759"/>
<gene>
    <name evidence="3" type="ORF">M011DRAFT_180255</name>
</gene>
<keyword evidence="4" id="KW-1185">Reference proteome</keyword>
<reference evidence="3" key="1">
    <citation type="journal article" date="2020" name="Stud. Mycol.">
        <title>101 Dothideomycetes genomes: a test case for predicting lifestyles and emergence of pathogens.</title>
        <authorList>
            <person name="Haridas S."/>
            <person name="Albert R."/>
            <person name="Binder M."/>
            <person name="Bloem J."/>
            <person name="Labutti K."/>
            <person name="Salamov A."/>
            <person name="Andreopoulos B."/>
            <person name="Baker S."/>
            <person name="Barry K."/>
            <person name="Bills G."/>
            <person name="Bluhm B."/>
            <person name="Cannon C."/>
            <person name="Castanera R."/>
            <person name="Culley D."/>
            <person name="Daum C."/>
            <person name="Ezra D."/>
            <person name="Gonzalez J."/>
            <person name="Henrissat B."/>
            <person name="Kuo A."/>
            <person name="Liang C."/>
            <person name="Lipzen A."/>
            <person name="Lutzoni F."/>
            <person name="Magnuson J."/>
            <person name="Mondo S."/>
            <person name="Nolan M."/>
            <person name="Ohm R."/>
            <person name="Pangilinan J."/>
            <person name="Park H.-J."/>
            <person name="Ramirez L."/>
            <person name="Alfaro M."/>
            <person name="Sun H."/>
            <person name="Tritt A."/>
            <person name="Yoshinaga Y."/>
            <person name="Zwiers L.-H."/>
            <person name="Turgeon B."/>
            <person name="Goodwin S."/>
            <person name="Spatafora J."/>
            <person name="Crous P."/>
            <person name="Grigoriev I."/>
        </authorList>
    </citation>
    <scope>NUCLEOTIDE SEQUENCE</scope>
    <source>
        <strain evidence="3">CBS 119925</strain>
    </source>
</reference>
<dbReference type="EMBL" id="MU006563">
    <property type="protein sequence ID" value="KAF2750689.1"/>
    <property type="molecule type" value="Genomic_DNA"/>
</dbReference>
<feature type="region of interest" description="Disordered" evidence="2">
    <location>
        <begin position="436"/>
        <end position="524"/>
    </location>
</feature>
<feature type="compositionally biased region" description="Basic residues" evidence="2">
    <location>
        <begin position="510"/>
        <end position="524"/>
    </location>
</feature>
<accession>A0A6A6VLL2</accession>
<feature type="coiled-coil region" evidence="1">
    <location>
        <begin position="176"/>
        <end position="224"/>
    </location>
</feature>
<protein>
    <submittedName>
        <fullName evidence="3">Uncharacterized protein</fullName>
    </submittedName>
</protein>
<sequence length="524" mass="58094">MAPSRTITMPRDEAVAAASANPASLLWGHQLKREHTFLLKRMKEVEDGEQLFDRRIKAVEAAATAMKNAVDDVDRLAAQQNRIEETQKIWNSSMEERLRSAEEALGEMQGVQPRMTELEGQMDGLEEYVQKLVDAHTSVLKKVKYLEQRLSTSMAEANRDREATDGTEIRMLLDRLNAVESNNKEVEGGMKAMQDQISALERACRVYQAKNNELQARLDAVGEESAVPARPTEVPTQVIDSATFDYTPTAGSQFVDTQIEGAEDGTEGNYEPRPREVATQVVSSSPPAHLQTRMGTPVPQVRDESHSPPNESPLVDAQFRKKIRATFGLAAQLRRAPSYPRLQPQMNLDHPASARTQDLDAPYIRAHVPNSSKIRKALPDYVAPQTRSQVQLQVSQILDATNTRPSQIVVLKLPQKRRPTGSPLASWARVTMSRPVRTAGAAGARSVRTSGVTKTRSVRTSGVTKTHSVRTPGATKPVQIPERDARGRFLPRNKSEQPTQVVAEGETNGRKRRRGTTTRNKAKV</sequence>
<evidence type="ECO:0000256" key="1">
    <source>
        <dbReference type="SAM" id="Coils"/>
    </source>
</evidence>
<evidence type="ECO:0000256" key="2">
    <source>
        <dbReference type="SAM" id="MobiDB-lite"/>
    </source>
</evidence>
<evidence type="ECO:0000313" key="4">
    <source>
        <dbReference type="Proteomes" id="UP000799440"/>
    </source>
</evidence>
<dbReference type="SUPFAM" id="SSF57997">
    <property type="entry name" value="Tropomyosin"/>
    <property type="match status" value="1"/>
</dbReference>
<feature type="compositionally biased region" description="Polar residues" evidence="2">
    <location>
        <begin position="447"/>
        <end position="466"/>
    </location>
</feature>
<dbReference type="Gene3D" id="1.20.5.170">
    <property type="match status" value="1"/>
</dbReference>
<evidence type="ECO:0000313" key="3">
    <source>
        <dbReference type="EMBL" id="KAF2750689.1"/>
    </source>
</evidence>
<dbReference type="AlphaFoldDB" id="A0A6A6VLL2"/>
<proteinExistence type="predicted"/>
<dbReference type="Proteomes" id="UP000799440">
    <property type="component" value="Unassembled WGS sequence"/>
</dbReference>
<feature type="coiled-coil region" evidence="1">
    <location>
        <begin position="66"/>
        <end position="135"/>
    </location>
</feature>
<name>A0A6A6VLL2_9PLEO</name>